<dbReference type="AlphaFoldDB" id="A0A9W8YVH5"/>
<gene>
    <name evidence="3" type="ORF">N0V93_002828</name>
</gene>
<reference evidence="3" key="1">
    <citation type="submission" date="2022-10" db="EMBL/GenBank/DDBJ databases">
        <title>Tapping the CABI collections for fungal endophytes: first genome assemblies for Collariella, Neodidymelliopsis, Ascochyta clinopodiicola, Didymella pomorum, Didymosphaeria variabile, Neocosmospora piperis and Neocucurbitaria cava.</title>
        <authorList>
            <person name="Hill R."/>
        </authorList>
    </citation>
    <scope>NUCLEOTIDE SEQUENCE</scope>
    <source>
        <strain evidence="3">IMI 355082</strain>
    </source>
</reference>
<dbReference type="InterPro" id="IPR000120">
    <property type="entry name" value="Amidase"/>
</dbReference>
<sequence>MGPPASIYKLTASEVVAEVKAGTITVEDYASGLLAHIEERDSQVEAWAYLDREYVLKQARDLDKVPADERGPLHGVAIGVKDVIYTKDMPTQHNSPIYAGSTPQVDAGSVVILRRAGALIFGKTTTTEFAAVTKGPKTRNPHDPNRTPGGSSSGSGAAVGDMQVPIGLGTQTGGSTIRPGSFNGVYAMKPTWNSITREGQKIYSLILDTLGLYTRSIDDLQLLAKVFELRDDEPPPTRFTVKGAKFGFMKTASWESAGPGTKNAMAKAKALLLAHHAEVEDIELPEDLDDLLKWHETVLYTDGRTAFLPEYRVASEKLSGFLKGHVESVHQYSHADQIKAFDSIAAARPRVDVILARYAAIITPSVPDEAPLGIEGTGSAIFNCIWTALHTPVVNIPGFKGENGMPVGLSLVAPRYQDEKLLAVCKAVGEIFEKEGGWRQ</sequence>
<feature type="domain" description="Amidase" evidence="2">
    <location>
        <begin position="33"/>
        <end position="422"/>
    </location>
</feature>
<evidence type="ECO:0000259" key="2">
    <source>
        <dbReference type="Pfam" id="PF01425"/>
    </source>
</evidence>
<dbReference type="InterPro" id="IPR023631">
    <property type="entry name" value="Amidase_dom"/>
</dbReference>
<dbReference type="InterPro" id="IPR036928">
    <property type="entry name" value="AS_sf"/>
</dbReference>
<keyword evidence="4" id="KW-1185">Reference proteome</keyword>
<evidence type="ECO:0000313" key="3">
    <source>
        <dbReference type="EMBL" id="KAJ4393615.1"/>
    </source>
</evidence>
<dbReference type="PANTHER" id="PTHR11895">
    <property type="entry name" value="TRANSAMIDASE"/>
    <property type="match status" value="1"/>
</dbReference>
<dbReference type="Proteomes" id="UP001140453">
    <property type="component" value="Unassembled WGS sequence"/>
</dbReference>
<dbReference type="PANTHER" id="PTHR11895:SF7">
    <property type="entry name" value="GLUTAMYL-TRNA(GLN) AMIDOTRANSFERASE SUBUNIT A, MITOCHONDRIAL"/>
    <property type="match status" value="1"/>
</dbReference>
<name>A0A9W8YVH5_9PEZI</name>
<protein>
    <recommendedName>
        <fullName evidence="2">Amidase domain-containing protein</fullName>
    </recommendedName>
</protein>
<dbReference type="GO" id="GO:0003824">
    <property type="term" value="F:catalytic activity"/>
    <property type="evidence" value="ECO:0007669"/>
    <property type="project" value="InterPro"/>
</dbReference>
<proteinExistence type="predicted"/>
<feature type="region of interest" description="Disordered" evidence="1">
    <location>
        <begin position="133"/>
        <end position="175"/>
    </location>
</feature>
<dbReference type="OrthoDB" id="6428749at2759"/>
<dbReference type="EMBL" id="JAPEVB010000002">
    <property type="protein sequence ID" value="KAJ4393615.1"/>
    <property type="molecule type" value="Genomic_DNA"/>
</dbReference>
<comment type="caution">
    <text evidence="3">The sequence shown here is derived from an EMBL/GenBank/DDBJ whole genome shotgun (WGS) entry which is preliminary data.</text>
</comment>
<organism evidence="3 4">
    <name type="scientific">Gnomoniopsis smithogilvyi</name>
    <dbReference type="NCBI Taxonomy" id="1191159"/>
    <lineage>
        <taxon>Eukaryota</taxon>
        <taxon>Fungi</taxon>
        <taxon>Dikarya</taxon>
        <taxon>Ascomycota</taxon>
        <taxon>Pezizomycotina</taxon>
        <taxon>Sordariomycetes</taxon>
        <taxon>Sordariomycetidae</taxon>
        <taxon>Diaporthales</taxon>
        <taxon>Gnomoniaceae</taxon>
        <taxon>Gnomoniopsis</taxon>
    </lineage>
</organism>
<evidence type="ECO:0000313" key="4">
    <source>
        <dbReference type="Proteomes" id="UP001140453"/>
    </source>
</evidence>
<dbReference type="SUPFAM" id="SSF75304">
    <property type="entry name" value="Amidase signature (AS) enzymes"/>
    <property type="match status" value="1"/>
</dbReference>
<dbReference type="Pfam" id="PF01425">
    <property type="entry name" value="Amidase"/>
    <property type="match status" value="1"/>
</dbReference>
<dbReference type="Gene3D" id="3.90.1300.10">
    <property type="entry name" value="Amidase signature (AS) domain"/>
    <property type="match status" value="1"/>
</dbReference>
<accession>A0A9W8YVH5</accession>
<evidence type="ECO:0000256" key="1">
    <source>
        <dbReference type="SAM" id="MobiDB-lite"/>
    </source>
</evidence>